<dbReference type="PANTHER" id="PTHR23295">
    <property type="entry name" value="NUCLEAR RECEPTOR COACTIVATOR 5-RELATED"/>
    <property type="match status" value="1"/>
</dbReference>
<reference evidence="2 3" key="1">
    <citation type="journal article" date="2022" name="Nat. Ecol. Evol.">
        <title>A masculinizing supergene underlies an exaggerated male reproductive morph in a spider.</title>
        <authorList>
            <person name="Hendrickx F."/>
            <person name="De Corte Z."/>
            <person name="Sonet G."/>
            <person name="Van Belleghem S.M."/>
            <person name="Kostlbacher S."/>
            <person name="Vangestel C."/>
        </authorList>
    </citation>
    <scope>NUCLEOTIDE SEQUENCE [LARGE SCALE GENOMIC DNA]</scope>
    <source>
        <strain evidence="2">W744_W776</strain>
    </source>
</reference>
<sequence length="289" mass="32451">MIEIPENCIKSNINMSFRGRDLGDGVNPNKMDLGEQRRFPGGNIDDKPLGDKMDDRRFGDAGRGRFPPFGRGRRMSPPGRTDRPREFGGYGRDDPPSLRDRSPMRGQDDRFSDRYKKDDGAFPKRDDLGRKDIGGRSFYGDEPPRDRFMEGRSRFDGPGNFNSRFDGPADSFNKPRPMNYPSPASAPPPRSYASEGFPKPNECEIIAVSKQQRNYAESVEARIKNIGILVDVLFLKDEALLTQTIDDIARRGSLYAMVINPQNETHGSVTLNILHGTPQGMIRIGINVL</sequence>
<feature type="compositionally biased region" description="Basic and acidic residues" evidence="1">
    <location>
        <begin position="32"/>
        <end position="63"/>
    </location>
</feature>
<dbReference type="PANTHER" id="PTHR23295:SF6">
    <property type="entry name" value="NEOSIN, ISOFORM A"/>
    <property type="match status" value="1"/>
</dbReference>
<feature type="compositionally biased region" description="Low complexity" evidence="1">
    <location>
        <begin position="64"/>
        <end position="79"/>
    </location>
</feature>
<evidence type="ECO:0000313" key="3">
    <source>
        <dbReference type="Proteomes" id="UP000827092"/>
    </source>
</evidence>
<accession>A0AAV6V5Q6</accession>
<evidence type="ECO:0000313" key="2">
    <source>
        <dbReference type="EMBL" id="KAG8191447.1"/>
    </source>
</evidence>
<dbReference type="Gene3D" id="3.40.50.800">
    <property type="entry name" value="Anticodon-binding domain"/>
    <property type="match status" value="1"/>
</dbReference>
<evidence type="ECO:0000256" key="1">
    <source>
        <dbReference type="SAM" id="MobiDB-lite"/>
    </source>
</evidence>
<dbReference type="Proteomes" id="UP000827092">
    <property type="component" value="Unassembled WGS sequence"/>
</dbReference>
<feature type="compositionally biased region" description="Basic and acidic residues" evidence="1">
    <location>
        <begin position="80"/>
        <end position="134"/>
    </location>
</feature>
<feature type="region of interest" description="Disordered" evidence="1">
    <location>
        <begin position="20"/>
        <end position="197"/>
    </location>
</feature>
<dbReference type="EMBL" id="JAFNEN010000159">
    <property type="protein sequence ID" value="KAG8191447.1"/>
    <property type="molecule type" value="Genomic_DNA"/>
</dbReference>
<dbReference type="AlphaFoldDB" id="A0AAV6V5Q6"/>
<dbReference type="SUPFAM" id="SSF52954">
    <property type="entry name" value="Class II aaRS ABD-related"/>
    <property type="match status" value="1"/>
</dbReference>
<comment type="caution">
    <text evidence="2">The sequence shown here is derived from an EMBL/GenBank/DDBJ whole genome shotgun (WGS) entry which is preliminary data.</text>
</comment>
<feature type="compositionally biased region" description="Pro residues" evidence="1">
    <location>
        <begin position="178"/>
        <end position="190"/>
    </location>
</feature>
<protein>
    <submittedName>
        <fullName evidence="2">Uncharacterized protein</fullName>
    </submittedName>
</protein>
<keyword evidence="3" id="KW-1185">Reference proteome</keyword>
<dbReference type="InterPro" id="IPR036621">
    <property type="entry name" value="Anticodon-bd_dom_sf"/>
</dbReference>
<feature type="compositionally biased region" description="Basic and acidic residues" evidence="1">
    <location>
        <begin position="142"/>
        <end position="155"/>
    </location>
</feature>
<proteinExistence type="predicted"/>
<gene>
    <name evidence="2" type="ORF">JTE90_020699</name>
</gene>
<organism evidence="2 3">
    <name type="scientific">Oedothorax gibbosus</name>
    <dbReference type="NCBI Taxonomy" id="931172"/>
    <lineage>
        <taxon>Eukaryota</taxon>
        <taxon>Metazoa</taxon>
        <taxon>Ecdysozoa</taxon>
        <taxon>Arthropoda</taxon>
        <taxon>Chelicerata</taxon>
        <taxon>Arachnida</taxon>
        <taxon>Araneae</taxon>
        <taxon>Araneomorphae</taxon>
        <taxon>Entelegynae</taxon>
        <taxon>Araneoidea</taxon>
        <taxon>Linyphiidae</taxon>
        <taxon>Erigoninae</taxon>
        <taxon>Oedothorax</taxon>
    </lineage>
</organism>
<name>A0AAV6V5Q6_9ARAC</name>
<dbReference type="InterPro" id="IPR052600">
    <property type="entry name" value="Nuc_rcpt_coact/corep"/>
</dbReference>